<reference evidence="3" key="1">
    <citation type="submission" date="2016-10" db="EMBL/GenBank/DDBJ databases">
        <authorList>
            <person name="Varghese N."/>
            <person name="Submissions S."/>
        </authorList>
    </citation>
    <scope>NUCLEOTIDE SEQUENCE [LARGE SCALE GENOMIC DNA]</scope>
    <source>
        <strain evidence="3">CCTCC 2012022</strain>
    </source>
</reference>
<keyword evidence="1" id="KW-1133">Transmembrane helix</keyword>
<dbReference type="PROSITE" id="PS00409">
    <property type="entry name" value="PROKAR_NTER_METHYL"/>
    <property type="match status" value="1"/>
</dbReference>
<dbReference type="NCBIfam" id="TIGR02532">
    <property type="entry name" value="IV_pilin_GFxxxE"/>
    <property type="match status" value="1"/>
</dbReference>
<keyword evidence="1" id="KW-0812">Transmembrane</keyword>
<dbReference type="Proteomes" id="UP000243063">
    <property type="component" value="Chromosome I"/>
</dbReference>
<name>A0A1H2EHL6_9GAMM</name>
<proteinExistence type="predicted"/>
<dbReference type="Pfam" id="PF07963">
    <property type="entry name" value="N_methyl"/>
    <property type="match status" value="1"/>
</dbReference>
<keyword evidence="1" id="KW-0472">Membrane</keyword>
<evidence type="ECO:0000256" key="1">
    <source>
        <dbReference type="SAM" id="Phobius"/>
    </source>
</evidence>
<dbReference type="SUPFAM" id="SSF54523">
    <property type="entry name" value="Pili subunits"/>
    <property type="match status" value="1"/>
</dbReference>
<evidence type="ECO:0000313" key="3">
    <source>
        <dbReference type="Proteomes" id="UP000243063"/>
    </source>
</evidence>
<sequence>MNRQRGMTLVELVIAIVIVGIAAAALYSAMAAITARSADPMLRQQSLMIAEAYLEEILAKPYDEADPPAGCTNSERRCFNDVRDYHSHGEFQAPQDVAGEAIDKLASYGVKIEVSELQKPAFNGEAALRIDVTVRDPQGQTLTLTGWRTCYGEVCL</sequence>
<gene>
    <name evidence="2" type="ORF">SAMN05216580_0609</name>
</gene>
<dbReference type="AlphaFoldDB" id="A0A1H2EHL6"/>
<dbReference type="OrthoDB" id="5784010at2"/>
<feature type="transmembrane region" description="Helical" evidence="1">
    <location>
        <begin position="12"/>
        <end position="35"/>
    </location>
</feature>
<dbReference type="InterPro" id="IPR012902">
    <property type="entry name" value="N_methyl_site"/>
</dbReference>
<organism evidence="2 3">
    <name type="scientific">Geopseudomonas guangdongensis</name>
    <dbReference type="NCBI Taxonomy" id="1245526"/>
    <lineage>
        <taxon>Bacteria</taxon>
        <taxon>Pseudomonadati</taxon>
        <taxon>Pseudomonadota</taxon>
        <taxon>Gammaproteobacteria</taxon>
        <taxon>Pseudomonadales</taxon>
        <taxon>Pseudomonadaceae</taxon>
        <taxon>Geopseudomonas</taxon>
    </lineage>
</organism>
<dbReference type="Gene3D" id="3.30.700.10">
    <property type="entry name" value="Glycoprotein, Type 4 Pilin"/>
    <property type="match status" value="1"/>
</dbReference>
<evidence type="ECO:0000313" key="2">
    <source>
        <dbReference type="EMBL" id="SDT94626.1"/>
    </source>
</evidence>
<protein>
    <submittedName>
        <fullName evidence="2">MSHA pilin protein MshD</fullName>
    </submittedName>
</protein>
<dbReference type="InterPro" id="IPR045584">
    <property type="entry name" value="Pilin-like"/>
</dbReference>
<accession>A0A1H2EHL6</accession>
<dbReference type="STRING" id="1245526.SAMN05216580_0609"/>
<dbReference type="EMBL" id="LT629780">
    <property type="protein sequence ID" value="SDT94626.1"/>
    <property type="molecule type" value="Genomic_DNA"/>
</dbReference>
<keyword evidence="3" id="KW-1185">Reference proteome</keyword>